<keyword evidence="5" id="KW-1185">Reference proteome</keyword>
<name>A0AAN8FBG5_TRICO</name>
<organism evidence="4 5">
    <name type="scientific">Trichostrongylus colubriformis</name>
    <name type="common">Black scour worm</name>
    <dbReference type="NCBI Taxonomy" id="6319"/>
    <lineage>
        <taxon>Eukaryota</taxon>
        <taxon>Metazoa</taxon>
        <taxon>Ecdysozoa</taxon>
        <taxon>Nematoda</taxon>
        <taxon>Chromadorea</taxon>
        <taxon>Rhabditida</taxon>
        <taxon>Rhabditina</taxon>
        <taxon>Rhabditomorpha</taxon>
        <taxon>Strongyloidea</taxon>
        <taxon>Trichostrongylidae</taxon>
        <taxon>Trichostrongylus</taxon>
    </lineage>
</organism>
<feature type="region of interest" description="Disordered" evidence="1">
    <location>
        <begin position="177"/>
        <end position="203"/>
    </location>
</feature>
<dbReference type="EMBL" id="WIXE01011894">
    <property type="protein sequence ID" value="KAK5976425.1"/>
    <property type="molecule type" value="Genomic_DNA"/>
</dbReference>
<dbReference type="InterPro" id="IPR050373">
    <property type="entry name" value="Fibrinogen_C-term_domain"/>
</dbReference>
<dbReference type="GO" id="GO:0005615">
    <property type="term" value="C:extracellular space"/>
    <property type="evidence" value="ECO:0007669"/>
    <property type="project" value="TreeGrafter"/>
</dbReference>
<accession>A0AAN8FBG5</accession>
<evidence type="ECO:0000256" key="2">
    <source>
        <dbReference type="SAM" id="Phobius"/>
    </source>
</evidence>
<keyword evidence="2" id="KW-0812">Transmembrane</keyword>
<keyword evidence="2" id="KW-1133">Transmembrane helix</keyword>
<dbReference type="NCBIfam" id="NF040941">
    <property type="entry name" value="GGGWT_bact"/>
    <property type="match status" value="1"/>
</dbReference>
<evidence type="ECO:0000313" key="4">
    <source>
        <dbReference type="EMBL" id="KAK5976425.1"/>
    </source>
</evidence>
<dbReference type="Pfam" id="PF00147">
    <property type="entry name" value="Fibrinogen_C"/>
    <property type="match status" value="1"/>
</dbReference>
<dbReference type="SMART" id="SM00186">
    <property type="entry name" value="FBG"/>
    <property type="match status" value="1"/>
</dbReference>
<dbReference type="InterPro" id="IPR036056">
    <property type="entry name" value="Fibrinogen-like_C"/>
</dbReference>
<comment type="caution">
    <text evidence="4">The sequence shown here is derived from an EMBL/GenBank/DDBJ whole genome shotgun (WGS) entry which is preliminary data.</text>
</comment>
<evidence type="ECO:0000259" key="3">
    <source>
        <dbReference type="PROSITE" id="PS51406"/>
    </source>
</evidence>
<dbReference type="SUPFAM" id="SSF56496">
    <property type="entry name" value="Fibrinogen C-terminal domain-like"/>
    <property type="match status" value="1"/>
</dbReference>
<keyword evidence="2" id="KW-0472">Membrane</keyword>
<dbReference type="PROSITE" id="PS51406">
    <property type="entry name" value="FIBRINOGEN_C_2"/>
    <property type="match status" value="1"/>
</dbReference>
<sequence>MREYPTDFKSHKRDTSELDPCLAAQSRIQENFCTKWRKPILVTAVVLFVLIFITFIAVVLFFLFRPAKTEEGPDYIHYEVPPPIIDFDNIEEELIGTWSGPKYTAHPKAYPKPRSRPPSQNEREHPRHSSEVVAYLKPPSASRVSTYAEASTATTTGKLFDNYATIKLVYEKRPPVFTNIPTTPPSTTTTETSQTTRTTSATEAYTATQTPLTEKTYILETSAPHTSTTAPSASEEAARKRPVILMSGDVKNDCSKHLNSGKGSGVYLIAPGGVKPFPVYCDQETAGGGWTVIQSMQKDSDILMASSIIVLGHMWNCENGSYGFLGSYWLGLENVHRLAPISKDSWILRIELHGDHCAGRGCLGPSDGYWWAEWPFKLGDASQRYLLELGKVIRGNLTDEKSDFFQRNNFHPFTTVDSDNDDDHLNCAQFRHFGGWWHEKCGSVALNGMYGDTTPIHRYMMYLVQQNLEKGYRRRVVHPKKSIMMIKPNSST</sequence>
<dbReference type="InterPro" id="IPR014716">
    <property type="entry name" value="Fibrinogen_a/b/g_C_1"/>
</dbReference>
<reference evidence="4 5" key="1">
    <citation type="submission" date="2019-10" db="EMBL/GenBank/DDBJ databases">
        <title>Assembly and Annotation for the nematode Trichostrongylus colubriformis.</title>
        <authorList>
            <person name="Martin J."/>
        </authorList>
    </citation>
    <scope>NUCLEOTIDE SEQUENCE [LARGE SCALE GENOMIC DNA]</scope>
    <source>
        <strain evidence="4">G859</strain>
        <tissue evidence="4">Whole worm</tissue>
    </source>
</reference>
<dbReference type="InterPro" id="IPR002181">
    <property type="entry name" value="Fibrinogen_a/b/g_C_dom"/>
</dbReference>
<feature type="region of interest" description="Disordered" evidence="1">
    <location>
        <begin position="106"/>
        <end position="131"/>
    </location>
</feature>
<dbReference type="Gene3D" id="3.90.215.10">
    <property type="entry name" value="Gamma Fibrinogen, chain A, domain 1"/>
    <property type="match status" value="1"/>
</dbReference>
<evidence type="ECO:0000313" key="5">
    <source>
        <dbReference type="Proteomes" id="UP001331761"/>
    </source>
</evidence>
<evidence type="ECO:0000256" key="1">
    <source>
        <dbReference type="SAM" id="MobiDB-lite"/>
    </source>
</evidence>
<dbReference type="PANTHER" id="PTHR19143">
    <property type="entry name" value="FIBRINOGEN/TENASCIN/ANGIOPOEITIN"/>
    <property type="match status" value="1"/>
</dbReference>
<gene>
    <name evidence="4" type="ORF">GCK32_010639</name>
</gene>
<proteinExistence type="predicted"/>
<feature type="compositionally biased region" description="Basic and acidic residues" evidence="1">
    <location>
        <begin position="121"/>
        <end position="130"/>
    </location>
</feature>
<protein>
    <submittedName>
        <fullName evidence="4">Fibrinogen beta and gamma chain globular domain protein</fullName>
    </submittedName>
</protein>
<dbReference type="PANTHER" id="PTHR19143:SF444">
    <property type="entry name" value="PROTEIN SCABROUS"/>
    <property type="match status" value="1"/>
</dbReference>
<dbReference type="AlphaFoldDB" id="A0AAN8FBG5"/>
<feature type="compositionally biased region" description="Low complexity" evidence="1">
    <location>
        <begin position="185"/>
        <end position="203"/>
    </location>
</feature>
<feature type="transmembrane region" description="Helical" evidence="2">
    <location>
        <begin position="40"/>
        <end position="64"/>
    </location>
</feature>
<dbReference type="Proteomes" id="UP001331761">
    <property type="component" value="Unassembled WGS sequence"/>
</dbReference>
<feature type="domain" description="Fibrinogen C-terminal" evidence="3">
    <location>
        <begin position="245"/>
        <end position="490"/>
    </location>
</feature>